<comment type="function">
    <text evidence="2">Nucleoside triphosphate pyrophosphatase. May have a dual role in cell division arrest and in preventing the incorporation of modified nucleotides into cellular nucleic acids.</text>
</comment>
<dbReference type="SUPFAM" id="SSF52972">
    <property type="entry name" value="ITPase-like"/>
    <property type="match status" value="1"/>
</dbReference>
<dbReference type="GO" id="GO:0009117">
    <property type="term" value="P:nucleotide metabolic process"/>
    <property type="evidence" value="ECO:0007669"/>
    <property type="project" value="UniProtKB-KW"/>
</dbReference>
<dbReference type="AlphaFoldDB" id="A0A1G2C222"/>
<comment type="caution">
    <text evidence="3">The sequence shown here is derived from an EMBL/GenBank/DDBJ whole genome shotgun (WGS) entry which is preliminary data.</text>
</comment>
<dbReference type="Gene3D" id="3.90.950.10">
    <property type="match status" value="1"/>
</dbReference>
<reference evidence="3 4" key="1">
    <citation type="journal article" date="2016" name="Nat. Commun.">
        <title>Thousands of microbial genomes shed light on interconnected biogeochemical processes in an aquifer system.</title>
        <authorList>
            <person name="Anantharaman K."/>
            <person name="Brown C.T."/>
            <person name="Hug L.A."/>
            <person name="Sharon I."/>
            <person name="Castelle C.J."/>
            <person name="Probst A.J."/>
            <person name="Thomas B.C."/>
            <person name="Singh A."/>
            <person name="Wilkins M.J."/>
            <person name="Karaoz U."/>
            <person name="Brodie E.L."/>
            <person name="Williams K.H."/>
            <person name="Hubbard S.S."/>
            <person name="Banfield J.F."/>
        </authorList>
    </citation>
    <scope>NUCLEOTIDE SEQUENCE [LARGE SCALE GENOMIC DNA]</scope>
</reference>
<dbReference type="EC" id="3.6.1.9" evidence="2"/>
<dbReference type="PIRSF" id="PIRSF006305">
    <property type="entry name" value="Maf"/>
    <property type="match status" value="1"/>
</dbReference>
<evidence type="ECO:0000313" key="3">
    <source>
        <dbReference type="EMBL" id="OGY94630.1"/>
    </source>
</evidence>
<keyword evidence="2" id="KW-0963">Cytoplasm</keyword>
<accession>A0A1G2C222</accession>
<dbReference type="FunFam" id="3.90.950.10:FF:000008">
    <property type="entry name" value="Maf-like protein, expressed"/>
    <property type="match status" value="1"/>
</dbReference>
<dbReference type="GO" id="GO:0047429">
    <property type="term" value="F:nucleoside triphosphate diphosphatase activity"/>
    <property type="evidence" value="ECO:0007669"/>
    <property type="project" value="UniProtKB-EC"/>
</dbReference>
<proteinExistence type="inferred from homology"/>
<dbReference type="HAMAP" id="MF_00528">
    <property type="entry name" value="Maf"/>
    <property type="match status" value="1"/>
</dbReference>
<sequence>MNHKNYKIILGSASLGRKKVLEDLGYKFDVLISDIDERAIRDSNPKKLTSKLANAKALVLLEKIKFPALLVTADQVVYWNGIIREKPQSPQEARDFLNSYEKFPAETVNTVVVTDTETGRKVEASDSAKIYFKKIPNQIIEKLISKGDIFQQAGGFSIWDPLVKPYIKNIEGEEESIIGLPTKITKKLLDQFNT</sequence>
<dbReference type="InterPro" id="IPR003697">
    <property type="entry name" value="Maf-like"/>
</dbReference>
<keyword evidence="1 2" id="KW-0378">Hydrolase</keyword>
<comment type="similarity">
    <text evidence="2">Belongs to the Maf family.</text>
</comment>
<dbReference type="PANTHER" id="PTHR43213">
    <property type="entry name" value="BIFUNCTIONAL DTTP/UTP PYROPHOSPHATASE/METHYLTRANSFERASE PROTEIN-RELATED"/>
    <property type="match status" value="1"/>
</dbReference>
<evidence type="ECO:0000256" key="1">
    <source>
        <dbReference type="ARBA" id="ARBA00022801"/>
    </source>
</evidence>
<gene>
    <name evidence="3" type="ORF">A2406_02275</name>
</gene>
<comment type="subcellular location">
    <subcellularLocation>
        <location evidence="2">Cytoplasm</location>
    </subcellularLocation>
</comment>
<dbReference type="InterPro" id="IPR029001">
    <property type="entry name" value="ITPase-like_fam"/>
</dbReference>
<feature type="active site" description="Proton acceptor" evidence="2">
    <location>
        <position position="74"/>
    </location>
</feature>
<comment type="caution">
    <text evidence="2">Lacks conserved residue(s) required for the propagation of feature annotation.</text>
</comment>
<evidence type="ECO:0000256" key="2">
    <source>
        <dbReference type="HAMAP-Rule" id="MF_00528"/>
    </source>
</evidence>
<evidence type="ECO:0000313" key="4">
    <source>
        <dbReference type="Proteomes" id="UP000177626"/>
    </source>
</evidence>
<dbReference type="GO" id="GO:0005737">
    <property type="term" value="C:cytoplasm"/>
    <property type="evidence" value="ECO:0007669"/>
    <property type="project" value="UniProtKB-SubCell"/>
</dbReference>
<comment type="catalytic activity">
    <reaction evidence="2">
        <text>a ribonucleoside 5'-triphosphate + H2O = a ribonucleoside 5'-phosphate + diphosphate + H(+)</text>
        <dbReference type="Rhea" id="RHEA:23996"/>
        <dbReference type="ChEBI" id="CHEBI:15377"/>
        <dbReference type="ChEBI" id="CHEBI:15378"/>
        <dbReference type="ChEBI" id="CHEBI:33019"/>
        <dbReference type="ChEBI" id="CHEBI:58043"/>
        <dbReference type="ChEBI" id="CHEBI:61557"/>
        <dbReference type="EC" id="3.6.1.9"/>
    </reaction>
</comment>
<organism evidence="3 4">
    <name type="scientific">Candidatus Komeilibacteria bacterium RIFOXYC1_FULL_37_11</name>
    <dbReference type="NCBI Taxonomy" id="1798555"/>
    <lineage>
        <taxon>Bacteria</taxon>
        <taxon>Candidatus Komeiliibacteriota</taxon>
    </lineage>
</organism>
<name>A0A1G2C222_9BACT</name>
<dbReference type="Proteomes" id="UP000177626">
    <property type="component" value="Unassembled WGS sequence"/>
</dbReference>
<dbReference type="PANTHER" id="PTHR43213:SF4">
    <property type="entry name" value="7-METHYL-GTP PYROPHOSPHATASE"/>
    <property type="match status" value="1"/>
</dbReference>
<comment type="catalytic activity">
    <reaction evidence="2">
        <text>a 2'-deoxyribonucleoside 5'-triphosphate + H2O = a 2'-deoxyribonucleoside 5'-phosphate + diphosphate + H(+)</text>
        <dbReference type="Rhea" id="RHEA:44644"/>
        <dbReference type="ChEBI" id="CHEBI:15377"/>
        <dbReference type="ChEBI" id="CHEBI:15378"/>
        <dbReference type="ChEBI" id="CHEBI:33019"/>
        <dbReference type="ChEBI" id="CHEBI:61560"/>
        <dbReference type="ChEBI" id="CHEBI:65317"/>
        <dbReference type="EC" id="3.6.1.9"/>
    </reaction>
</comment>
<protein>
    <recommendedName>
        <fullName evidence="2">Nucleoside triphosphate pyrophosphatase</fullName>
        <ecNumber evidence="2">3.6.1.9</ecNumber>
    </recommendedName>
    <alternativeName>
        <fullName evidence="2">Nucleotide pyrophosphatase</fullName>
        <shortName evidence="2">Nucleotide PPase</shortName>
    </alternativeName>
</protein>
<comment type="cofactor">
    <cofactor evidence="2">
        <name>a divalent metal cation</name>
        <dbReference type="ChEBI" id="CHEBI:60240"/>
    </cofactor>
</comment>
<dbReference type="EMBL" id="MHKQ01000005">
    <property type="protein sequence ID" value="OGY94630.1"/>
    <property type="molecule type" value="Genomic_DNA"/>
</dbReference>
<keyword evidence="2" id="KW-0546">Nucleotide metabolism</keyword>
<dbReference type="Pfam" id="PF02545">
    <property type="entry name" value="Maf"/>
    <property type="match status" value="1"/>
</dbReference>